<proteinExistence type="predicted"/>
<keyword evidence="2" id="KW-1185">Reference proteome</keyword>
<dbReference type="EMBL" id="JADEWZ010000003">
    <property type="protein sequence ID" value="MBE9114873.1"/>
    <property type="molecule type" value="Genomic_DNA"/>
</dbReference>
<gene>
    <name evidence="1" type="ORF">IQ249_03080</name>
</gene>
<comment type="caution">
    <text evidence="1">The sequence shown here is derived from an EMBL/GenBank/DDBJ whole genome shotgun (WGS) entry which is preliminary data.</text>
</comment>
<dbReference type="Proteomes" id="UP000654482">
    <property type="component" value="Unassembled WGS sequence"/>
</dbReference>
<dbReference type="AlphaFoldDB" id="A0A8J7AN59"/>
<sequence length="167" mass="18373">MSSNALTLHPILPPTQVLSHLHSGQLLRIDAPRGSAMIICHRHHAEIAGPGAAIGGVLDIDCYRAIPIGKVALVYPESAMERREAFLVRHQWIESTQRVANYPVPLQRATIILKMLRKYCGAEAFSYLPDDAIAQLVGVLPQTIVTARKHLDRLTRKSVSRTSSIAV</sequence>
<dbReference type="RefSeq" id="WP_194027957.1">
    <property type="nucleotide sequence ID" value="NZ_JADEWZ010000003.1"/>
</dbReference>
<accession>A0A8J7AN59</accession>
<evidence type="ECO:0000313" key="1">
    <source>
        <dbReference type="EMBL" id="MBE9114873.1"/>
    </source>
</evidence>
<name>A0A8J7AN59_9CYAN</name>
<organism evidence="1 2">
    <name type="scientific">Lusitaniella coriacea LEGE 07157</name>
    <dbReference type="NCBI Taxonomy" id="945747"/>
    <lineage>
        <taxon>Bacteria</taxon>
        <taxon>Bacillati</taxon>
        <taxon>Cyanobacteriota</taxon>
        <taxon>Cyanophyceae</taxon>
        <taxon>Spirulinales</taxon>
        <taxon>Lusitaniellaceae</taxon>
        <taxon>Lusitaniella</taxon>
    </lineage>
</organism>
<reference evidence="1" key="1">
    <citation type="submission" date="2020-10" db="EMBL/GenBank/DDBJ databases">
        <authorList>
            <person name="Castelo-Branco R."/>
            <person name="Eusebio N."/>
            <person name="Adriana R."/>
            <person name="Vieira A."/>
            <person name="Brugerolle De Fraissinette N."/>
            <person name="Rezende De Castro R."/>
            <person name="Schneider M.P."/>
            <person name="Vasconcelos V."/>
            <person name="Leao P.N."/>
        </authorList>
    </citation>
    <scope>NUCLEOTIDE SEQUENCE</scope>
    <source>
        <strain evidence="1">LEGE 07157</strain>
    </source>
</reference>
<protein>
    <submittedName>
        <fullName evidence="1">Uncharacterized protein</fullName>
    </submittedName>
</protein>
<evidence type="ECO:0000313" key="2">
    <source>
        <dbReference type="Proteomes" id="UP000654482"/>
    </source>
</evidence>